<dbReference type="Pfam" id="PF00561">
    <property type="entry name" value="Abhydrolase_1"/>
    <property type="match status" value="1"/>
</dbReference>
<feature type="domain" description="AB hydrolase-1" evidence="1">
    <location>
        <begin position="26"/>
        <end position="250"/>
    </location>
</feature>
<dbReference type="AlphaFoldDB" id="A0A193GIL4"/>
<evidence type="ECO:0000313" key="3">
    <source>
        <dbReference type="Proteomes" id="UP000091926"/>
    </source>
</evidence>
<reference evidence="2 3" key="1">
    <citation type="submission" date="2016-06" db="EMBL/GenBank/DDBJ databases">
        <title>Complete genome sequences of Bordetella bronchialis and Bordetella flabilis.</title>
        <authorList>
            <person name="LiPuma J.J."/>
            <person name="Spilker T."/>
        </authorList>
    </citation>
    <scope>NUCLEOTIDE SEQUENCE [LARGE SCALE GENOMIC DNA]</scope>
    <source>
        <strain evidence="2 3">AU10664</strain>
    </source>
</reference>
<name>A0A193GIL4_9BORD</name>
<sequence>MIQGTGAHIRANGIRQHYLHFGGAGPAVLIVPGIVSPAILWRHVGDWLAPGHDCYVLDVRGRGLSEAGPHLDYGVDACAQDVTAFIEALNIDRPIVLGHSMGGRIALRAAASAPGVFGGLLLVDPPTSGPGRRAYPVPKARTLDLLRAAHRGDGLQAIQRSSVAPWPEDLRQLRAEWLSTCDERAVHVAYDDFDGQDIFADLAQIKEPLFLLCAGNGGVVSDDDIAEMKQLRSDLHATRLPGVGHQMQAENFEAFKQALGGILSAHIKNLGRAPT</sequence>
<evidence type="ECO:0000313" key="2">
    <source>
        <dbReference type="EMBL" id="ANN79680.1"/>
    </source>
</evidence>
<dbReference type="InterPro" id="IPR000073">
    <property type="entry name" value="AB_hydrolase_1"/>
</dbReference>
<protein>
    <recommendedName>
        <fullName evidence="1">AB hydrolase-1 domain-containing protein</fullName>
    </recommendedName>
</protein>
<dbReference type="InterPro" id="IPR050228">
    <property type="entry name" value="Carboxylesterase_BioH"/>
</dbReference>
<evidence type="ECO:0000259" key="1">
    <source>
        <dbReference type="Pfam" id="PF00561"/>
    </source>
</evidence>
<dbReference type="InterPro" id="IPR029058">
    <property type="entry name" value="AB_hydrolase_fold"/>
</dbReference>
<organism evidence="2 3">
    <name type="scientific">Bordetella flabilis</name>
    <dbReference type="NCBI Taxonomy" id="463014"/>
    <lineage>
        <taxon>Bacteria</taxon>
        <taxon>Pseudomonadati</taxon>
        <taxon>Pseudomonadota</taxon>
        <taxon>Betaproteobacteria</taxon>
        <taxon>Burkholderiales</taxon>
        <taxon>Alcaligenaceae</taxon>
        <taxon>Bordetella</taxon>
    </lineage>
</organism>
<dbReference type="PANTHER" id="PTHR43194:SF2">
    <property type="entry name" value="PEROXISOMAL MEMBRANE PROTEIN LPX1"/>
    <property type="match status" value="1"/>
</dbReference>
<accession>A0A193GIL4</accession>
<dbReference type="EMBL" id="CP016172">
    <property type="protein sequence ID" value="ANN79680.1"/>
    <property type="molecule type" value="Genomic_DNA"/>
</dbReference>
<dbReference type="KEGG" id="bfz:BAU07_23445"/>
<gene>
    <name evidence="2" type="ORF">BAU07_23445</name>
</gene>
<dbReference type="Proteomes" id="UP000091926">
    <property type="component" value="Chromosome"/>
</dbReference>
<dbReference type="PANTHER" id="PTHR43194">
    <property type="entry name" value="HYDROLASE ALPHA/BETA FOLD FAMILY"/>
    <property type="match status" value="1"/>
</dbReference>
<dbReference type="Gene3D" id="3.40.50.1820">
    <property type="entry name" value="alpha/beta hydrolase"/>
    <property type="match status" value="1"/>
</dbReference>
<dbReference type="STRING" id="463014.BAU07_23445"/>
<dbReference type="RefSeq" id="WP_066663178.1">
    <property type="nucleotide sequence ID" value="NZ_CBCSCL010000015.1"/>
</dbReference>
<dbReference type="OrthoDB" id="9808398at2"/>
<dbReference type="SUPFAM" id="SSF53474">
    <property type="entry name" value="alpha/beta-Hydrolases"/>
    <property type="match status" value="1"/>
</dbReference>
<proteinExistence type="predicted"/>
<keyword evidence="3" id="KW-1185">Reference proteome</keyword>